<dbReference type="EMBL" id="CP144745">
    <property type="protein sequence ID" value="WVZ50903.1"/>
    <property type="molecule type" value="Genomic_DNA"/>
</dbReference>
<dbReference type="Proteomes" id="UP001341281">
    <property type="component" value="Chromosome 01"/>
</dbReference>
<evidence type="ECO:0000259" key="3">
    <source>
        <dbReference type="Pfam" id="PF25597"/>
    </source>
</evidence>
<name>A0AAQ3SDB0_PASNO</name>
<keyword evidence="5" id="KW-1185">Reference proteome</keyword>
<dbReference type="SUPFAM" id="SSF53098">
    <property type="entry name" value="Ribonuclease H-like"/>
    <property type="match status" value="1"/>
</dbReference>
<reference evidence="4 5" key="1">
    <citation type="submission" date="2024-02" db="EMBL/GenBank/DDBJ databases">
        <title>High-quality chromosome-scale genome assembly of Pensacola bahiagrass (Paspalum notatum Flugge var. saurae).</title>
        <authorList>
            <person name="Vega J.M."/>
            <person name="Podio M."/>
            <person name="Orjuela J."/>
            <person name="Siena L.A."/>
            <person name="Pessino S.C."/>
            <person name="Combes M.C."/>
            <person name="Mariac C."/>
            <person name="Albertini E."/>
            <person name="Pupilli F."/>
            <person name="Ortiz J.P.A."/>
            <person name="Leblanc O."/>
        </authorList>
    </citation>
    <scope>NUCLEOTIDE SEQUENCE [LARGE SCALE GENOMIC DNA]</scope>
    <source>
        <strain evidence="4">R1</strain>
        <tissue evidence="4">Leaf</tissue>
    </source>
</reference>
<dbReference type="InterPro" id="IPR057670">
    <property type="entry name" value="SH3_retrovirus"/>
</dbReference>
<evidence type="ECO:0000256" key="1">
    <source>
        <dbReference type="SAM" id="MobiDB-lite"/>
    </source>
</evidence>
<feature type="compositionally biased region" description="Low complexity" evidence="1">
    <location>
        <begin position="141"/>
        <end position="157"/>
    </location>
</feature>
<feature type="domain" description="Reverse transcriptase Ty1/copia-type" evidence="2">
    <location>
        <begin position="239"/>
        <end position="351"/>
    </location>
</feature>
<sequence>MLKAKNLPGMFWGKAVNCAVHLLNRSTSKSTGGKTPYELWTGNTPAVHHLRTFGCVAHVKVTTPNLKKMDDRSRPMIFVGYEPGSAAYRLYDPATKRVHISRDVIFDEQAQWEWHGEQAAGENSDFVIEYVSVEQLEVRMTAQQQAAPTPAASTSSPVVQTPPLDAEEDLDANHDDAPLRFRRVEDMLGSTTPPGQAVRELHEDLLLVDGEEPTTFAQAEQEEVWRRAMLEEITSIEENKTWRLVDPPAGHRPIGLKWVYKLKKDAVGSIVKHKARLVAKGYVQRAGIDFDEVFAPVARLDSIRLLLALAAQEEWIVHHMDVKSAFLNGELEEQVYVVQPPGFVVEGQEHKSPLEHGLYARGRDKQRLLIGVYVDDLIVVGSDNREIEEFKSQMKQEFKMSDLGPLSFYLGIEVHQTQGQITLNQASYASRIVEKAGLKGCNPCAIPMEPRPKLSRESSTPLVDGTAYRSLVGSLRYLVNTRPDLAFSVGYVNRFMERPTEEHLAAVKRIIRYILGTVQFGCCYKKRENKRLIGYSDSDQAGDVDTRKSTTGVMFFLGANLVSWQSQKQKVVALSSCEAENTPPEAADLKVDNQSALAFIKNLVFHDRSKHIQTKFHFIREAWENGDIKPDFVSSEEQLTDILTKALPRERFQVLRAKI</sequence>
<feature type="non-terminal residue" evidence="4">
    <location>
        <position position="1"/>
    </location>
</feature>
<dbReference type="SUPFAM" id="SSF56672">
    <property type="entry name" value="DNA/RNA polymerases"/>
    <property type="match status" value="1"/>
</dbReference>
<dbReference type="InterPro" id="IPR043502">
    <property type="entry name" value="DNA/RNA_pol_sf"/>
</dbReference>
<gene>
    <name evidence="4" type="ORF">U9M48_002109</name>
</gene>
<evidence type="ECO:0000313" key="5">
    <source>
        <dbReference type="Proteomes" id="UP001341281"/>
    </source>
</evidence>
<organism evidence="4 5">
    <name type="scientific">Paspalum notatum var. saurae</name>
    <dbReference type="NCBI Taxonomy" id="547442"/>
    <lineage>
        <taxon>Eukaryota</taxon>
        <taxon>Viridiplantae</taxon>
        <taxon>Streptophyta</taxon>
        <taxon>Embryophyta</taxon>
        <taxon>Tracheophyta</taxon>
        <taxon>Spermatophyta</taxon>
        <taxon>Magnoliopsida</taxon>
        <taxon>Liliopsida</taxon>
        <taxon>Poales</taxon>
        <taxon>Poaceae</taxon>
        <taxon>PACMAD clade</taxon>
        <taxon>Panicoideae</taxon>
        <taxon>Andropogonodae</taxon>
        <taxon>Paspaleae</taxon>
        <taxon>Paspalinae</taxon>
        <taxon>Paspalum</taxon>
    </lineage>
</organism>
<protein>
    <recommendedName>
        <fullName evidence="6">Reverse transcriptase Ty1/copia-type domain-containing protein</fullName>
    </recommendedName>
</protein>
<dbReference type="InterPro" id="IPR013103">
    <property type="entry name" value="RVT_2"/>
</dbReference>
<evidence type="ECO:0000313" key="4">
    <source>
        <dbReference type="EMBL" id="WVZ50903.1"/>
    </source>
</evidence>
<accession>A0AAQ3SDB0</accession>
<dbReference type="PANTHER" id="PTHR11439:SF515">
    <property type="entry name" value="GAG-POL POLYPROTEIN"/>
    <property type="match status" value="1"/>
</dbReference>
<dbReference type="Pfam" id="PF25597">
    <property type="entry name" value="SH3_retrovirus"/>
    <property type="match status" value="1"/>
</dbReference>
<dbReference type="CDD" id="cd09272">
    <property type="entry name" value="RNase_HI_RT_Ty1"/>
    <property type="match status" value="1"/>
</dbReference>
<proteinExistence type="predicted"/>
<dbReference type="PANTHER" id="PTHR11439">
    <property type="entry name" value="GAG-POL-RELATED RETROTRANSPOSON"/>
    <property type="match status" value="1"/>
</dbReference>
<dbReference type="Pfam" id="PF07727">
    <property type="entry name" value="RVT_2"/>
    <property type="match status" value="1"/>
</dbReference>
<feature type="region of interest" description="Disordered" evidence="1">
    <location>
        <begin position="141"/>
        <end position="171"/>
    </location>
</feature>
<evidence type="ECO:0008006" key="6">
    <source>
        <dbReference type="Google" id="ProtNLM"/>
    </source>
</evidence>
<feature type="domain" description="Retroviral polymerase SH3-like" evidence="3">
    <location>
        <begin position="55"/>
        <end position="116"/>
    </location>
</feature>
<dbReference type="InterPro" id="IPR012337">
    <property type="entry name" value="RNaseH-like_sf"/>
</dbReference>
<dbReference type="AlphaFoldDB" id="A0AAQ3SDB0"/>
<evidence type="ECO:0000259" key="2">
    <source>
        <dbReference type="Pfam" id="PF07727"/>
    </source>
</evidence>